<protein>
    <recommendedName>
        <fullName evidence="3">HTH tetR-type domain-containing protein</fullName>
    </recommendedName>
</protein>
<dbReference type="InterPro" id="IPR001647">
    <property type="entry name" value="HTH_TetR"/>
</dbReference>
<evidence type="ECO:0000256" key="1">
    <source>
        <dbReference type="ARBA" id="ARBA00023125"/>
    </source>
</evidence>
<gene>
    <name evidence="4" type="ORF">Van01_55400</name>
</gene>
<organism evidence="4 5">
    <name type="scientific">Micromonospora andamanensis</name>
    <dbReference type="NCBI Taxonomy" id="1287068"/>
    <lineage>
        <taxon>Bacteria</taxon>
        <taxon>Bacillati</taxon>
        <taxon>Actinomycetota</taxon>
        <taxon>Actinomycetes</taxon>
        <taxon>Micromonosporales</taxon>
        <taxon>Micromonosporaceae</taxon>
        <taxon>Micromonospora</taxon>
    </lineage>
</organism>
<dbReference type="RefSeq" id="WP_239093536.1">
    <property type="nucleotide sequence ID" value="NZ_BOOZ01000049.1"/>
</dbReference>
<dbReference type="PROSITE" id="PS50977">
    <property type="entry name" value="HTH_TETR_2"/>
    <property type="match status" value="1"/>
</dbReference>
<accession>A0ABQ4I374</accession>
<dbReference type="Proteomes" id="UP000647017">
    <property type="component" value="Unassembled WGS sequence"/>
</dbReference>
<evidence type="ECO:0000256" key="2">
    <source>
        <dbReference type="PROSITE-ProRule" id="PRU00335"/>
    </source>
</evidence>
<dbReference type="SUPFAM" id="SSF46689">
    <property type="entry name" value="Homeodomain-like"/>
    <property type="match status" value="1"/>
</dbReference>
<evidence type="ECO:0000259" key="3">
    <source>
        <dbReference type="PROSITE" id="PS50977"/>
    </source>
</evidence>
<name>A0ABQ4I374_9ACTN</name>
<reference evidence="4 5" key="1">
    <citation type="submission" date="2021-01" db="EMBL/GenBank/DDBJ databases">
        <title>Whole genome shotgun sequence of Verrucosispora andamanensis NBRC 109075.</title>
        <authorList>
            <person name="Komaki H."/>
            <person name="Tamura T."/>
        </authorList>
    </citation>
    <scope>NUCLEOTIDE SEQUENCE [LARGE SCALE GENOMIC DNA]</scope>
    <source>
        <strain evidence="4 5">NBRC 109075</strain>
    </source>
</reference>
<dbReference type="Gene3D" id="1.10.357.10">
    <property type="entry name" value="Tetracycline Repressor, domain 2"/>
    <property type="match status" value="1"/>
</dbReference>
<proteinExistence type="predicted"/>
<evidence type="ECO:0000313" key="4">
    <source>
        <dbReference type="EMBL" id="GIJ12326.1"/>
    </source>
</evidence>
<sequence>MVTTEETGSRARTRQAILQAAIEVLSRNPAASLGEIATAAQVGRTTLHRYFAERSDLLAGVAGEGVVRLNRATTRARLAEGTGAQALHRLCAEYFDLGDLLSLVFAEPQLISDPAWATGVCDDDFHALVARGHADGSIDPALPATWLQSVLWAQLYAGWSYLAEHDVSRHEVLALVTRTVAGAVTPRP</sequence>
<dbReference type="EMBL" id="BOOZ01000049">
    <property type="protein sequence ID" value="GIJ12326.1"/>
    <property type="molecule type" value="Genomic_DNA"/>
</dbReference>
<comment type="caution">
    <text evidence="4">The sequence shown here is derived from an EMBL/GenBank/DDBJ whole genome shotgun (WGS) entry which is preliminary data.</text>
</comment>
<evidence type="ECO:0000313" key="5">
    <source>
        <dbReference type="Proteomes" id="UP000647017"/>
    </source>
</evidence>
<keyword evidence="5" id="KW-1185">Reference proteome</keyword>
<dbReference type="Pfam" id="PF00440">
    <property type="entry name" value="TetR_N"/>
    <property type="match status" value="1"/>
</dbReference>
<feature type="domain" description="HTH tetR-type" evidence="3">
    <location>
        <begin position="11"/>
        <end position="69"/>
    </location>
</feature>
<feature type="DNA-binding region" description="H-T-H motif" evidence="2">
    <location>
        <begin position="32"/>
        <end position="51"/>
    </location>
</feature>
<dbReference type="InterPro" id="IPR009057">
    <property type="entry name" value="Homeodomain-like_sf"/>
</dbReference>
<keyword evidence="1 2" id="KW-0238">DNA-binding</keyword>